<organism evidence="3 4">
    <name type="scientific">Chryseolinea serpens</name>
    <dbReference type="NCBI Taxonomy" id="947013"/>
    <lineage>
        <taxon>Bacteria</taxon>
        <taxon>Pseudomonadati</taxon>
        <taxon>Bacteroidota</taxon>
        <taxon>Cytophagia</taxon>
        <taxon>Cytophagales</taxon>
        <taxon>Fulvivirgaceae</taxon>
        <taxon>Chryseolinea</taxon>
    </lineage>
</organism>
<dbReference type="Gene3D" id="1.10.3730.20">
    <property type="match status" value="1"/>
</dbReference>
<dbReference type="Pfam" id="PF00892">
    <property type="entry name" value="EamA"/>
    <property type="match status" value="1"/>
</dbReference>
<dbReference type="AlphaFoldDB" id="A0A1M5LZA8"/>
<dbReference type="RefSeq" id="WP_073132365.1">
    <property type="nucleotide sequence ID" value="NZ_FQWQ01000001.1"/>
</dbReference>
<dbReference type="InterPro" id="IPR000620">
    <property type="entry name" value="EamA_dom"/>
</dbReference>
<proteinExistence type="predicted"/>
<evidence type="ECO:0000313" key="3">
    <source>
        <dbReference type="EMBL" id="SHG70326.1"/>
    </source>
</evidence>
<dbReference type="EMBL" id="FQWQ01000001">
    <property type="protein sequence ID" value="SHG70326.1"/>
    <property type="molecule type" value="Genomic_DNA"/>
</dbReference>
<protein>
    <submittedName>
        <fullName evidence="3">Transporter family protein</fullName>
    </submittedName>
</protein>
<feature type="transmembrane region" description="Helical" evidence="1">
    <location>
        <begin position="64"/>
        <end position="85"/>
    </location>
</feature>
<evidence type="ECO:0000259" key="2">
    <source>
        <dbReference type="Pfam" id="PF00892"/>
    </source>
</evidence>
<dbReference type="OrthoDB" id="9806718at2"/>
<keyword evidence="1" id="KW-0472">Membrane</keyword>
<feature type="transmembrane region" description="Helical" evidence="1">
    <location>
        <begin position="33"/>
        <end position="52"/>
    </location>
</feature>
<name>A0A1M5LZA8_9BACT</name>
<keyword evidence="4" id="KW-1185">Reference proteome</keyword>
<accession>A0A1M5LZA8</accession>
<evidence type="ECO:0000313" key="4">
    <source>
        <dbReference type="Proteomes" id="UP000184212"/>
    </source>
</evidence>
<keyword evidence="1" id="KW-0812">Transmembrane</keyword>
<dbReference type="InterPro" id="IPR037185">
    <property type="entry name" value="EmrE-like"/>
</dbReference>
<dbReference type="GO" id="GO:0016020">
    <property type="term" value="C:membrane"/>
    <property type="evidence" value="ECO:0007669"/>
    <property type="project" value="InterPro"/>
</dbReference>
<gene>
    <name evidence="3" type="ORF">SAMN04488109_1476</name>
</gene>
<dbReference type="SUPFAM" id="SSF103481">
    <property type="entry name" value="Multidrug resistance efflux transporter EmrE"/>
    <property type="match status" value="1"/>
</dbReference>
<dbReference type="STRING" id="947013.SAMN04488109_1476"/>
<feature type="transmembrane region" description="Helical" evidence="1">
    <location>
        <begin position="92"/>
        <end position="115"/>
    </location>
</feature>
<feature type="transmembrane region" description="Helical" evidence="1">
    <location>
        <begin position="121"/>
        <end position="139"/>
    </location>
</feature>
<dbReference type="Proteomes" id="UP000184212">
    <property type="component" value="Unassembled WGS sequence"/>
</dbReference>
<keyword evidence="1" id="KW-1133">Transmembrane helix</keyword>
<feature type="domain" description="EamA" evidence="2">
    <location>
        <begin position="3"/>
        <end position="138"/>
    </location>
</feature>
<evidence type="ECO:0000256" key="1">
    <source>
        <dbReference type="SAM" id="Phobius"/>
    </source>
</evidence>
<feature type="transmembrane region" description="Helical" evidence="1">
    <location>
        <begin position="6"/>
        <end position="26"/>
    </location>
</feature>
<reference evidence="3 4" key="1">
    <citation type="submission" date="2016-11" db="EMBL/GenBank/DDBJ databases">
        <authorList>
            <person name="Jaros S."/>
            <person name="Januszkiewicz K."/>
            <person name="Wedrychowicz H."/>
        </authorList>
    </citation>
    <scope>NUCLEOTIDE SEQUENCE [LARGE SCALE GENOMIC DNA]</scope>
    <source>
        <strain evidence="3 4">DSM 24574</strain>
    </source>
</reference>
<sequence>MQPWILYAIISMIFAGLTSVLAKYGLQNIHPDLALGIRTSIIFILVAAVNLAGARFKELSNLTWLQAGLLVASGITTTVSWIFYYRAMKDGLVSYVAAIDKASILITLLFSFVLLKEPVTPKILLGGFLIFAGMIVLIWK</sequence>